<accession>D1BWN5</accession>
<protein>
    <submittedName>
        <fullName evidence="2">Uncharacterized protein</fullName>
    </submittedName>
</protein>
<gene>
    <name evidence="2" type="ordered locus">Xcel_0578</name>
</gene>
<reference evidence="3" key="1">
    <citation type="submission" date="2009-11" db="EMBL/GenBank/DDBJ databases">
        <title>The complete chromosome of Xylanimonas cellulosilytica DSM 15894.</title>
        <authorList>
            <consortium name="US DOE Joint Genome Institute (JGI-PGF)"/>
            <person name="Lucas S."/>
            <person name="Copeland A."/>
            <person name="Lapidus A."/>
            <person name="Glavina del Rio T."/>
            <person name="Dalin E."/>
            <person name="Tice H."/>
            <person name="Bruce D."/>
            <person name="Goodwin L."/>
            <person name="Pitluck S."/>
            <person name="Kyrpides N."/>
            <person name="Mavromatis K."/>
            <person name="Ivanova N."/>
            <person name="Mikhailova N."/>
            <person name="Foster B."/>
            <person name="Clum A."/>
            <person name="Brettin T."/>
            <person name="Detter J.C."/>
            <person name="Han C."/>
            <person name="Larimer F."/>
            <person name="Land M."/>
            <person name="Hauser L."/>
            <person name="Markowitz V."/>
            <person name="Cheng J.F."/>
            <person name="Hugenholtz P."/>
            <person name="Woyke T."/>
            <person name="Wu D."/>
            <person name="Gehrich-Schroeter G."/>
            <person name="Schneider S."/>
            <person name="Pukall S.R."/>
            <person name="Klenk H.P."/>
            <person name="Eisen J.A."/>
        </authorList>
    </citation>
    <scope>NUCLEOTIDE SEQUENCE [LARGE SCALE GENOMIC DNA]</scope>
    <source>
        <strain evidence="3">DSM 15894 / CECT 5975 / LMG 20990 / XIL07</strain>
    </source>
</reference>
<proteinExistence type="predicted"/>
<keyword evidence="3" id="KW-1185">Reference proteome</keyword>
<dbReference type="HOGENOM" id="CLU_090009_0_0_11"/>
<evidence type="ECO:0000313" key="2">
    <source>
        <dbReference type="EMBL" id="ACZ29617.1"/>
    </source>
</evidence>
<dbReference type="eggNOG" id="ENOG50336MN">
    <property type="taxonomic scope" value="Bacteria"/>
</dbReference>
<dbReference type="AlphaFoldDB" id="D1BWN5"/>
<sequence>MPWAKVSDQLWGSPKWVQAPAVARGLWVTALSWSMDQLTDGRIPAYMLPMLGGNLDDANALVDVGLWDKADDGGWEFHDWSDYQPDAASVKAKREAESTAGALGNHRRWHARKGITVPDCEFCTTPASGTRSGTRSGEDRVTRIAPESSRPVPDPIQSSSNSVVGAAAPVAAAAAPTTTRKPAASKGTRIPEPFTVTPEMVAWVQAECPGIDGRRATAAFIDYWRAKPGQNGVKVDWPATWRNWMRREATSGQPAKAAAPSNADQFMGRW</sequence>
<dbReference type="Proteomes" id="UP000002255">
    <property type="component" value="Chromosome"/>
</dbReference>
<evidence type="ECO:0000256" key="1">
    <source>
        <dbReference type="SAM" id="MobiDB-lite"/>
    </source>
</evidence>
<name>D1BWN5_XYLCX</name>
<dbReference type="KEGG" id="xce:Xcel_0578"/>
<dbReference type="EMBL" id="CP001821">
    <property type="protein sequence ID" value="ACZ29617.1"/>
    <property type="molecule type" value="Genomic_DNA"/>
</dbReference>
<dbReference type="STRING" id="446471.Xcel_0578"/>
<feature type="region of interest" description="Disordered" evidence="1">
    <location>
        <begin position="249"/>
        <end position="270"/>
    </location>
</feature>
<reference evidence="2 3" key="2">
    <citation type="journal article" date="2010" name="Stand. Genomic Sci.">
        <title>Complete genome sequence of Xylanimonas cellulosilytica type strain (XIL07).</title>
        <authorList>
            <person name="Foster B."/>
            <person name="Pukall R."/>
            <person name="Abt B."/>
            <person name="Nolan M."/>
            <person name="Glavina Del Rio T."/>
            <person name="Chen F."/>
            <person name="Lucas S."/>
            <person name="Tice H."/>
            <person name="Pitluck S."/>
            <person name="Cheng J.-F."/>
            <person name="Chertkov O."/>
            <person name="Brettin T."/>
            <person name="Han C."/>
            <person name="Detter J.C."/>
            <person name="Bruce D."/>
            <person name="Goodwin L."/>
            <person name="Ivanova N."/>
            <person name="Mavromatis K."/>
            <person name="Pati A."/>
            <person name="Mikhailova N."/>
            <person name="Chen A."/>
            <person name="Palaniappan K."/>
            <person name="Land M."/>
            <person name="Hauser L."/>
            <person name="Chang Y.-J."/>
            <person name="Jeffries C.D."/>
            <person name="Chain P."/>
            <person name="Rohde M."/>
            <person name="Goeker M."/>
            <person name="Bristow J."/>
            <person name="Eisen J.A."/>
            <person name="Markowitz V."/>
            <person name="Hugenholtz P."/>
            <person name="Kyrpides N.C."/>
            <person name="Klenk H.-P."/>
            <person name="Lapidus A."/>
        </authorList>
    </citation>
    <scope>NUCLEOTIDE SEQUENCE [LARGE SCALE GENOMIC DNA]</scope>
    <source>
        <strain evidence="3">DSM 15894 / CECT 5975 / LMG 20990 / XIL07</strain>
    </source>
</reference>
<feature type="region of interest" description="Disordered" evidence="1">
    <location>
        <begin position="127"/>
        <end position="163"/>
    </location>
</feature>
<evidence type="ECO:0000313" key="3">
    <source>
        <dbReference type="Proteomes" id="UP000002255"/>
    </source>
</evidence>
<organism evidence="2 3">
    <name type="scientific">Xylanimonas cellulosilytica (strain DSM 15894 / JCM 12276 / CECT 5975 / KCTC 9989 / LMG 20990 / NBRC 107835 / XIL07)</name>
    <dbReference type="NCBI Taxonomy" id="446471"/>
    <lineage>
        <taxon>Bacteria</taxon>
        <taxon>Bacillati</taxon>
        <taxon>Actinomycetota</taxon>
        <taxon>Actinomycetes</taxon>
        <taxon>Micrococcales</taxon>
        <taxon>Promicromonosporaceae</taxon>
        <taxon>Xylanimonas</taxon>
    </lineage>
</organism>